<reference evidence="3" key="2">
    <citation type="submission" date="2025-09" db="UniProtKB">
        <authorList>
            <consortium name="Ensembl"/>
        </authorList>
    </citation>
    <scope>IDENTIFICATION</scope>
</reference>
<dbReference type="AlphaFoldDB" id="A0A8C8AD97"/>
<evidence type="ECO:0000313" key="4">
    <source>
        <dbReference type="Proteomes" id="UP000694552"/>
    </source>
</evidence>
<keyword evidence="1" id="KW-1133">Transmembrane helix</keyword>
<reference evidence="3" key="1">
    <citation type="submission" date="2025-08" db="UniProtKB">
        <authorList>
            <consortium name="Ensembl"/>
        </authorList>
    </citation>
    <scope>IDENTIFICATION</scope>
</reference>
<dbReference type="InterPro" id="IPR045587">
    <property type="entry name" value="FKTN_N"/>
</dbReference>
<dbReference type="Proteomes" id="UP000694552">
    <property type="component" value="Unplaced"/>
</dbReference>
<sequence>MQKINKNVVLALLSLTSLVFLLFQLYYYKFYLSQKVRESSPSEFLVPGYN</sequence>
<protein>
    <recommendedName>
        <fullName evidence="2">Ribitol-5-phosphate transferase FKTN N-terminal domain-containing protein</fullName>
    </recommendedName>
</protein>
<evidence type="ECO:0000259" key="2">
    <source>
        <dbReference type="Pfam" id="PF19737"/>
    </source>
</evidence>
<keyword evidence="4" id="KW-1185">Reference proteome</keyword>
<proteinExistence type="predicted"/>
<name>A0A8C8AD97_9STRI</name>
<organism evidence="3 4">
    <name type="scientific">Otus sunia</name>
    <name type="common">Oriental scops-owl</name>
    <dbReference type="NCBI Taxonomy" id="257818"/>
    <lineage>
        <taxon>Eukaryota</taxon>
        <taxon>Metazoa</taxon>
        <taxon>Chordata</taxon>
        <taxon>Craniata</taxon>
        <taxon>Vertebrata</taxon>
        <taxon>Euteleostomi</taxon>
        <taxon>Archelosauria</taxon>
        <taxon>Archosauria</taxon>
        <taxon>Dinosauria</taxon>
        <taxon>Saurischia</taxon>
        <taxon>Theropoda</taxon>
        <taxon>Coelurosauria</taxon>
        <taxon>Aves</taxon>
        <taxon>Neognathae</taxon>
        <taxon>Neoaves</taxon>
        <taxon>Telluraves</taxon>
        <taxon>Strigiformes</taxon>
        <taxon>Strigidae</taxon>
        <taxon>Otus</taxon>
    </lineage>
</organism>
<feature type="domain" description="Ribitol-5-phosphate transferase FKTN N-terminal" evidence="2">
    <location>
        <begin position="1"/>
        <end position="35"/>
    </location>
</feature>
<evidence type="ECO:0000313" key="3">
    <source>
        <dbReference type="Ensembl" id="ENSOSUP00000004578.1"/>
    </source>
</evidence>
<accession>A0A8C8AD97</accession>
<evidence type="ECO:0000256" key="1">
    <source>
        <dbReference type="SAM" id="Phobius"/>
    </source>
</evidence>
<keyword evidence="1" id="KW-0812">Transmembrane</keyword>
<dbReference type="Pfam" id="PF19737">
    <property type="entry name" value="FKTN_N"/>
    <property type="match status" value="1"/>
</dbReference>
<dbReference type="Ensembl" id="ENSOSUT00000004729.1">
    <property type="protein sequence ID" value="ENSOSUP00000004578.1"/>
    <property type="gene ID" value="ENSOSUG00000003381.1"/>
</dbReference>
<feature type="transmembrane region" description="Helical" evidence="1">
    <location>
        <begin position="7"/>
        <end position="27"/>
    </location>
</feature>
<keyword evidence="1" id="KW-0472">Membrane</keyword>